<name>A0A543JR47_9PSEU</name>
<sequence>MRSPLTRMRTVWKRLPRLDRERLVGLLPPVEYRRAPGEQQLFDEASLPVSLPLMLKLDQETEYLLCREVARRALGSVPEPESLPG</sequence>
<dbReference type="EMBL" id="VFPP01000001">
    <property type="protein sequence ID" value="TQM85310.1"/>
    <property type="molecule type" value="Genomic_DNA"/>
</dbReference>
<protein>
    <submittedName>
        <fullName evidence="1">Uncharacterized protein</fullName>
    </submittedName>
</protein>
<proteinExistence type="predicted"/>
<comment type="caution">
    <text evidence="1">The sequence shown here is derived from an EMBL/GenBank/DDBJ whole genome shotgun (WGS) entry which is preliminary data.</text>
</comment>
<gene>
    <name evidence="1" type="ORF">FHX81_7789</name>
</gene>
<dbReference type="Proteomes" id="UP000316628">
    <property type="component" value="Unassembled WGS sequence"/>
</dbReference>
<evidence type="ECO:0000313" key="2">
    <source>
        <dbReference type="Proteomes" id="UP000316628"/>
    </source>
</evidence>
<keyword evidence="2" id="KW-1185">Reference proteome</keyword>
<reference evidence="1 2" key="1">
    <citation type="submission" date="2019-06" db="EMBL/GenBank/DDBJ databases">
        <title>Sequencing the genomes of 1000 actinobacteria strains.</title>
        <authorList>
            <person name="Klenk H.-P."/>
        </authorList>
    </citation>
    <scope>NUCLEOTIDE SEQUENCE [LARGE SCALE GENOMIC DNA]</scope>
    <source>
        <strain evidence="1 2">DSM 45456</strain>
    </source>
</reference>
<evidence type="ECO:0000313" key="1">
    <source>
        <dbReference type="EMBL" id="TQM85310.1"/>
    </source>
</evidence>
<accession>A0A543JR47</accession>
<organism evidence="1 2">
    <name type="scientific">Saccharothrix saharensis</name>
    <dbReference type="NCBI Taxonomy" id="571190"/>
    <lineage>
        <taxon>Bacteria</taxon>
        <taxon>Bacillati</taxon>
        <taxon>Actinomycetota</taxon>
        <taxon>Actinomycetes</taxon>
        <taxon>Pseudonocardiales</taxon>
        <taxon>Pseudonocardiaceae</taxon>
        <taxon>Saccharothrix</taxon>
    </lineage>
</organism>
<dbReference type="AlphaFoldDB" id="A0A543JR47"/>